<sequence length="110" mass="11518">MAVLTVEIFAHAPEDTDPDTFPPDAFIETTLRDAIAPLTGTPESALPVLTCAITPYGGAAMVEALCVGPSGEEATDVIAARLEAAMQDTPDAFEGWHLHAGCTHVHMSDN</sequence>
<accession>A0A2P8CYA1</accession>
<comment type="caution">
    <text evidence="1">The sequence shown here is derived from an EMBL/GenBank/DDBJ whole genome shotgun (WGS) entry which is preliminary data.</text>
</comment>
<reference evidence="1 2" key="1">
    <citation type="submission" date="2018-03" db="EMBL/GenBank/DDBJ databases">
        <title>Genomic Encyclopedia of Archaeal and Bacterial Type Strains, Phase II (KMG-II): from individual species to whole genera.</title>
        <authorList>
            <person name="Goeker M."/>
        </authorList>
    </citation>
    <scope>NUCLEOTIDE SEQUENCE [LARGE SCALE GENOMIC DNA]</scope>
    <source>
        <strain evidence="1 2">DSM 45312</strain>
    </source>
</reference>
<evidence type="ECO:0000313" key="2">
    <source>
        <dbReference type="Proteomes" id="UP000240542"/>
    </source>
</evidence>
<dbReference type="Proteomes" id="UP000240542">
    <property type="component" value="Unassembled WGS sequence"/>
</dbReference>
<keyword evidence="2" id="KW-1185">Reference proteome</keyword>
<dbReference type="AlphaFoldDB" id="A0A2P8CYA1"/>
<dbReference type="RefSeq" id="WP_146165672.1">
    <property type="nucleotide sequence ID" value="NZ_PYGA01000024.1"/>
</dbReference>
<name>A0A2P8CYA1_9ACTN</name>
<proteinExistence type="predicted"/>
<dbReference type="OrthoDB" id="3436745at2"/>
<protein>
    <submittedName>
        <fullName evidence="1">Uncharacterized protein</fullName>
    </submittedName>
</protein>
<evidence type="ECO:0000313" key="1">
    <source>
        <dbReference type="EMBL" id="PSK89948.1"/>
    </source>
</evidence>
<organism evidence="1 2">
    <name type="scientific">Murinocardiopsis flavida</name>
    <dbReference type="NCBI Taxonomy" id="645275"/>
    <lineage>
        <taxon>Bacteria</taxon>
        <taxon>Bacillati</taxon>
        <taxon>Actinomycetota</taxon>
        <taxon>Actinomycetes</taxon>
        <taxon>Streptosporangiales</taxon>
        <taxon>Nocardiopsidaceae</taxon>
        <taxon>Murinocardiopsis</taxon>
    </lineage>
</organism>
<dbReference type="EMBL" id="PYGA01000024">
    <property type="protein sequence ID" value="PSK89948.1"/>
    <property type="molecule type" value="Genomic_DNA"/>
</dbReference>
<gene>
    <name evidence="1" type="ORF">CLV63_12452</name>
</gene>